<keyword evidence="6 11" id="KW-0235">DNA replication</keyword>
<protein>
    <recommendedName>
        <fullName evidence="11">DNA primase small subunit PriS</fullName>
        <ecNumber evidence="11">2.7.7.-</ecNumber>
    </recommendedName>
</protein>
<evidence type="ECO:0000256" key="10">
    <source>
        <dbReference type="ARBA" id="ARBA00023211"/>
    </source>
</evidence>
<dbReference type="GO" id="GO:1990077">
    <property type="term" value="C:primosome complex"/>
    <property type="evidence" value="ECO:0007669"/>
    <property type="project" value="UniProtKB-KW"/>
</dbReference>
<dbReference type="InterPro" id="IPR023639">
    <property type="entry name" value="DNA_primase_ssu_PriS"/>
</dbReference>
<evidence type="ECO:0000313" key="15">
    <source>
        <dbReference type="Proteomes" id="UP001063698"/>
    </source>
</evidence>
<dbReference type="EMBL" id="CP006868">
    <property type="protein sequence ID" value="UXD22005.1"/>
    <property type="molecule type" value="Genomic_DNA"/>
</dbReference>
<dbReference type="GO" id="GO:0000428">
    <property type="term" value="C:DNA-directed RNA polymerase complex"/>
    <property type="evidence" value="ECO:0007669"/>
    <property type="project" value="UniProtKB-KW"/>
</dbReference>
<dbReference type="EC" id="2.7.7.-" evidence="11"/>
<accession>A0A977PL67</accession>
<proteinExistence type="inferred from homology"/>
<keyword evidence="10 11" id="KW-0464">Manganese</keyword>
<dbReference type="GO" id="GO:0046872">
    <property type="term" value="F:metal ion binding"/>
    <property type="evidence" value="ECO:0007669"/>
    <property type="project" value="UniProtKB-KW"/>
</dbReference>
<dbReference type="KEGG" id="ipc:IPA_00745"/>
<dbReference type="GO" id="GO:0006269">
    <property type="term" value="P:DNA replication, synthesis of primer"/>
    <property type="evidence" value="ECO:0007669"/>
    <property type="project" value="UniProtKB-UniRule"/>
</dbReference>
<comment type="similarity">
    <text evidence="1 11 12">Belongs to the eukaryotic-type primase small subunit family.</text>
</comment>
<comment type="function">
    <text evidence="13">RNA polymerase that catalyzes the synthesis of short RNA molecules used as primers for DNA polymerase during DNA replication.</text>
</comment>
<evidence type="ECO:0000256" key="2">
    <source>
        <dbReference type="ARBA" id="ARBA00022478"/>
    </source>
</evidence>
<dbReference type="SUPFAM" id="SSF56747">
    <property type="entry name" value="Prim-pol domain"/>
    <property type="match status" value="1"/>
</dbReference>
<keyword evidence="8 11" id="KW-0460">Magnesium</keyword>
<dbReference type="AlphaFoldDB" id="A0A977PL67"/>
<evidence type="ECO:0000256" key="12">
    <source>
        <dbReference type="RuleBase" id="RU003514"/>
    </source>
</evidence>
<evidence type="ECO:0000256" key="5">
    <source>
        <dbReference type="ARBA" id="ARBA00022695"/>
    </source>
</evidence>
<name>A0A977PL67_9CREN</name>
<organism evidence="14 15">
    <name type="scientific">Ignicoccus pacificus DSM 13166</name>
    <dbReference type="NCBI Taxonomy" id="940294"/>
    <lineage>
        <taxon>Archaea</taxon>
        <taxon>Thermoproteota</taxon>
        <taxon>Thermoprotei</taxon>
        <taxon>Desulfurococcales</taxon>
        <taxon>Desulfurococcaceae</taxon>
        <taxon>Ignicoccus</taxon>
    </lineage>
</organism>
<evidence type="ECO:0000256" key="9">
    <source>
        <dbReference type="ARBA" id="ARBA00023163"/>
    </source>
</evidence>
<keyword evidence="15" id="KW-1185">Reference proteome</keyword>
<keyword evidence="7 11" id="KW-0479">Metal-binding</keyword>
<keyword evidence="2 11" id="KW-0240">DNA-directed RNA polymerase</keyword>
<evidence type="ECO:0000256" key="1">
    <source>
        <dbReference type="ARBA" id="ARBA00009762"/>
    </source>
</evidence>
<keyword evidence="3 11" id="KW-0639">Primosome</keyword>
<feature type="active site" evidence="11">
    <location>
        <position position="83"/>
    </location>
</feature>
<keyword evidence="5 11" id="KW-0548">Nucleotidyltransferase</keyword>
<dbReference type="Pfam" id="PF01896">
    <property type="entry name" value="DNA_primase_S"/>
    <property type="match status" value="1"/>
</dbReference>
<keyword evidence="4 11" id="KW-0808">Transferase</keyword>
<evidence type="ECO:0000256" key="4">
    <source>
        <dbReference type="ARBA" id="ARBA00022679"/>
    </source>
</evidence>
<gene>
    <name evidence="11" type="primary">priS</name>
    <name evidence="14" type="ORF">IPA_00745</name>
</gene>
<dbReference type="GO" id="GO:0003899">
    <property type="term" value="F:DNA-directed RNA polymerase activity"/>
    <property type="evidence" value="ECO:0007669"/>
    <property type="project" value="UniProtKB-UniRule"/>
</dbReference>
<evidence type="ECO:0000256" key="11">
    <source>
        <dbReference type="HAMAP-Rule" id="MF_00700"/>
    </source>
</evidence>
<dbReference type="PANTHER" id="PTHR10536">
    <property type="entry name" value="DNA PRIMASE SMALL SUBUNIT"/>
    <property type="match status" value="1"/>
</dbReference>
<comment type="cofactor">
    <cofactor evidence="11">
        <name>Mg(2+)</name>
        <dbReference type="ChEBI" id="CHEBI:18420"/>
    </cofactor>
    <cofactor evidence="11">
        <name>Mn(2+)</name>
        <dbReference type="ChEBI" id="CHEBI:29035"/>
    </cofactor>
</comment>
<dbReference type="InterPro" id="IPR002755">
    <property type="entry name" value="DNA_primase_S"/>
</dbReference>
<evidence type="ECO:0000256" key="6">
    <source>
        <dbReference type="ARBA" id="ARBA00022705"/>
    </source>
</evidence>
<keyword evidence="9 11" id="KW-0804">Transcription</keyword>
<comment type="subunit">
    <text evidence="11">Heterodimer of a small subunit (PriS) and a large subunit (PriL).</text>
</comment>
<evidence type="ECO:0000256" key="13">
    <source>
        <dbReference type="RuleBase" id="RU004224"/>
    </source>
</evidence>
<sequence length="350" mass="39549">MEYYKRASLSLPEDFEQREVALHTFDGVMVRHLAVSSEDELRKLIISKRAAHVYISTASYDRPDAPRMDEKGWRRADLQFDIDVDHFEGCEGMYVICEDSVVPSKEAEGNCSKPLPIVSKHCIYRGLEEAEKLVKVLKRYFGIEESNIEVHFSGNRGFHVIARNTPYDDQGSDVRREMVDFITGNHLNLDLCTKSNCLIPSPEDPGWRGRLGEALRRLLPSGVSTWGEVNVDPEELISKAILIAKIDVDEQVTVDTSRLLRVPGSLHGKSGLRVTKVKGSFKYGPHLSPFYKIPIEVRSLFNMDIEVLGKRINLKKDERAELDGAIAVFLATKSLVEIIRSKRQLSYSAS</sequence>
<feature type="active site" evidence="11">
    <location>
        <position position="81"/>
    </location>
</feature>
<evidence type="ECO:0000313" key="14">
    <source>
        <dbReference type="EMBL" id="UXD22005.1"/>
    </source>
</evidence>
<reference evidence="14" key="1">
    <citation type="submission" date="2013-11" db="EMBL/GenBank/DDBJ databases">
        <title>Comparative genomics of Ignicoccus.</title>
        <authorList>
            <person name="Podar M."/>
        </authorList>
    </citation>
    <scope>NUCLEOTIDE SEQUENCE</scope>
    <source>
        <strain evidence="14">DSM 13166</strain>
    </source>
</reference>
<dbReference type="HAMAP" id="MF_00700">
    <property type="entry name" value="DNA_primase_sml_arc"/>
    <property type="match status" value="1"/>
</dbReference>
<comment type="function">
    <text evidence="11">Catalytic subunit of DNA primase, an RNA polymerase that catalyzes the synthesis of short RNA molecules used as primers for DNA polymerase during DNA replication. The small subunit contains the primase catalytic core and has DNA synthesis activity on its own. Binding to the large subunit stabilizes and modulates the activity, increasing the rate of DNA synthesis while decreasing the length of the DNA fragments, and conferring RNA synthesis capability. The DNA polymerase activity may enable DNA primase to also catalyze primer extension after primer synthesis. May also play a role in DNA repair.</text>
</comment>
<dbReference type="Proteomes" id="UP001063698">
    <property type="component" value="Chromosome"/>
</dbReference>
<feature type="active site" evidence="11">
    <location>
        <position position="249"/>
    </location>
</feature>
<evidence type="ECO:0000256" key="7">
    <source>
        <dbReference type="ARBA" id="ARBA00022723"/>
    </source>
</evidence>
<dbReference type="Gene3D" id="3.90.920.10">
    <property type="entry name" value="DNA primase, PRIM domain"/>
    <property type="match status" value="1"/>
</dbReference>
<evidence type="ECO:0000256" key="8">
    <source>
        <dbReference type="ARBA" id="ARBA00022842"/>
    </source>
</evidence>
<evidence type="ECO:0000256" key="3">
    <source>
        <dbReference type="ARBA" id="ARBA00022515"/>
    </source>
</evidence>